<dbReference type="AlphaFoldDB" id="A0A2G5T7N0"/>
<name>A0A2G5T7N0_9PELO</name>
<keyword evidence="2" id="KW-1185">Reference proteome</keyword>
<dbReference type="Proteomes" id="UP000230233">
    <property type="component" value="Chromosome V"/>
</dbReference>
<accession>A0A2G5T7N0</accession>
<evidence type="ECO:0000313" key="1">
    <source>
        <dbReference type="EMBL" id="PIC23096.1"/>
    </source>
</evidence>
<dbReference type="EMBL" id="PDUG01000005">
    <property type="protein sequence ID" value="PIC23096.1"/>
    <property type="molecule type" value="Genomic_DNA"/>
</dbReference>
<gene>
    <name evidence="1" type="primary">Cnig_chr_V.g16909</name>
    <name evidence="1" type="ORF">B9Z55_016909</name>
</gene>
<dbReference type="OrthoDB" id="5885281at2759"/>
<protein>
    <recommendedName>
        <fullName evidence="3">F-box associated domain-containing protein</fullName>
    </recommendedName>
</protein>
<evidence type="ECO:0000313" key="2">
    <source>
        <dbReference type="Proteomes" id="UP000230233"/>
    </source>
</evidence>
<sequence>MEALNEIHELKFDDSGGVLLECLRYNKRLAFDLAEGYDILREDGTLATIGILEDGFFFGVWHNRFHEIDGQEIWISRKSSLF</sequence>
<organism evidence="1 2">
    <name type="scientific">Caenorhabditis nigoni</name>
    <dbReference type="NCBI Taxonomy" id="1611254"/>
    <lineage>
        <taxon>Eukaryota</taxon>
        <taxon>Metazoa</taxon>
        <taxon>Ecdysozoa</taxon>
        <taxon>Nematoda</taxon>
        <taxon>Chromadorea</taxon>
        <taxon>Rhabditida</taxon>
        <taxon>Rhabditina</taxon>
        <taxon>Rhabditomorpha</taxon>
        <taxon>Rhabditoidea</taxon>
        <taxon>Rhabditidae</taxon>
        <taxon>Peloderinae</taxon>
        <taxon>Caenorhabditis</taxon>
    </lineage>
</organism>
<reference evidence="2" key="1">
    <citation type="submission" date="2017-10" db="EMBL/GenBank/DDBJ databases">
        <title>Rapid genome shrinkage in a self-fertile nematode reveals novel sperm competition proteins.</title>
        <authorList>
            <person name="Yin D."/>
            <person name="Schwarz E.M."/>
            <person name="Thomas C.G."/>
            <person name="Felde R.L."/>
            <person name="Korf I.F."/>
            <person name="Cutter A.D."/>
            <person name="Schartner C.M."/>
            <person name="Ralston E.J."/>
            <person name="Meyer B.J."/>
            <person name="Haag E.S."/>
        </authorList>
    </citation>
    <scope>NUCLEOTIDE SEQUENCE [LARGE SCALE GENOMIC DNA]</scope>
    <source>
        <strain evidence="2">JU1422</strain>
    </source>
</reference>
<evidence type="ECO:0008006" key="3">
    <source>
        <dbReference type="Google" id="ProtNLM"/>
    </source>
</evidence>
<proteinExistence type="predicted"/>
<comment type="caution">
    <text evidence="1">The sequence shown here is derived from an EMBL/GenBank/DDBJ whole genome shotgun (WGS) entry which is preliminary data.</text>
</comment>